<reference evidence="1" key="2">
    <citation type="submission" date="2021-03" db="UniProtKB">
        <authorList>
            <consortium name="EnsemblPlants"/>
        </authorList>
    </citation>
    <scope>IDENTIFICATION</scope>
</reference>
<dbReference type="InterPro" id="IPR001128">
    <property type="entry name" value="Cyt_P450"/>
</dbReference>
<dbReference type="EnsemblPlants" id="AUR62001207-RA">
    <property type="protein sequence ID" value="AUR62001207-RA:cds"/>
    <property type="gene ID" value="AUR62001207"/>
</dbReference>
<dbReference type="OMA" id="IRETELC"/>
<dbReference type="Gramene" id="AUR62001207-RA">
    <property type="protein sequence ID" value="AUR62001207-RA:cds"/>
    <property type="gene ID" value="AUR62001207"/>
</dbReference>
<evidence type="ECO:0000313" key="1">
    <source>
        <dbReference type="EnsemblPlants" id="AUR62001207-RA:cds"/>
    </source>
</evidence>
<dbReference type="GO" id="GO:0004497">
    <property type="term" value="F:monooxygenase activity"/>
    <property type="evidence" value="ECO:0007669"/>
    <property type="project" value="InterPro"/>
</dbReference>
<reference evidence="1" key="1">
    <citation type="journal article" date="2017" name="Nature">
        <title>The genome of Chenopodium quinoa.</title>
        <authorList>
            <person name="Jarvis D.E."/>
            <person name="Ho Y.S."/>
            <person name="Lightfoot D.J."/>
            <person name="Schmoeckel S.M."/>
            <person name="Li B."/>
            <person name="Borm T.J.A."/>
            <person name="Ohyanagi H."/>
            <person name="Mineta K."/>
            <person name="Michell C.T."/>
            <person name="Saber N."/>
            <person name="Kharbatia N.M."/>
            <person name="Rupper R.R."/>
            <person name="Sharp A.R."/>
            <person name="Dally N."/>
            <person name="Boughton B.A."/>
            <person name="Woo Y.H."/>
            <person name="Gao G."/>
            <person name="Schijlen E.G.W.M."/>
            <person name="Guo X."/>
            <person name="Momin A.A."/>
            <person name="Negrao S."/>
            <person name="Al-Babili S."/>
            <person name="Gehring C."/>
            <person name="Roessner U."/>
            <person name="Jung C."/>
            <person name="Murphy K."/>
            <person name="Arold S.T."/>
            <person name="Gojobori T."/>
            <person name="van der Linden C.G."/>
            <person name="van Loo E.N."/>
            <person name="Jellen E.N."/>
            <person name="Maughan P.J."/>
            <person name="Tester M."/>
        </authorList>
    </citation>
    <scope>NUCLEOTIDE SEQUENCE [LARGE SCALE GENOMIC DNA]</scope>
    <source>
        <strain evidence="1">cv. PI 614886</strain>
    </source>
</reference>
<dbReference type="Pfam" id="PF00067">
    <property type="entry name" value="p450"/>
    <property type="match status" value="1"/>
</dbReference>
<name>A0A803KQA1_CHEQI</name>
<dbReference type="AlphaFoldDB" id="A0A803KQA1"/>
<evidence type="ECO:0000313" key="2">
    <source>
        <dbReference type="Proteomes" id="UP000596660"/>
    </source>
</evidence>
<dbReference type="Gene3D" id="1.10.630.10">
    <property type="entry name" value="Cytochrome P450"/>
    <property type="match status" value="1"/>
</dbReference>
<dbReference type="GO" id="GO:0016705">
    <property type="term" value="F:oxidoreductase activity, acting on paired donors, with incorporation or reduction of molecular oxygen"/>
    <property type="evidence" value="ECO:0007669"/>
    <property type="project" value="InterPro"/>
</dbReference>
<proteinExistence type="predicted"/>
<protein>
    <submittedName>
        <fullName evidence="1">Uncharacterized protein</fullName>
    </submittedName>
</protein>
<sequence>MKDMFAAGSDTTYTLIEWAITKLLRHPQVMKELQNEVRGVVRQKTMVPQDDLKEMKYLKAVIKEVLRLHPPPPLLVFREPSQDVKKIG</sequence>
<dbReference type="GO" id="GO:0005506">
    <property type="term" value="F:iron ion binding"/>
    <property type="evidence" value="ECO:0007669"/>
    <property type="project" value="InterPro"/>
</dbReference>
<dbReference type="SUPFAM" id="SSF48264">
    <property type="entry name" value="Cytochrome P450"/>
    <property type="match status" value="1"/>
</dbReference>
<organism evidence="1 2">
    <name type="scientific">Chenopodium quinoa</name>
    <name type="common">Quinoa</name>
    <dbReference type="NCBI Taxonomy" id="63459"/>
    <lineage>
        <taxon>Eukaryota</taxon>
        <taxon>Viridiplantae</taxon>
        <taxon>Streptophyta</taxon>
        <taxon>Embryophyta</taxon>
        <taxon>Tracheophyta</taxon>
        <taxon>Spermatophyta</taxon>
        <taxon>Magnoliopsida</taxon>
        <taxon>eudicotyledons</taxon>
        <taxon>Gunneridae</taxon>
        <taxon>Pentapetalae</taxon>
        <taxon>Caryophyllales</taxon>
        <taxon>Chenopodiaceae</taxon>
        <taxon>Chenopodioideae</taxon>
        <taxon>Atripliceae</taxon>
        <taxon>Chenopodium</taxon>
    </lineage>
</organism>
<dbReference type="PANTHER" id="PTHR24281">
    <property type="entry name" value="STEROID 21-HYDROXYLASE-RELATED"/>
    <property type="match status" value="1"/>
</dbReference>
<dbReference type="PRINTS" id="PR00385">
    <property type="entry name" value="P450"/>
</dbReference>
<dbReference type="InterPro" id="IPR036396">
    <property type="entry name" value="Cyt_P450_sf"/>
</dbReference>
<dbReference type="Proteomes" id="UP000596660">
    <property type="component" value="Unplaced"/>
</dbReference>
<dbReference type="GO" id="GO:0020037">
    <property type="term" value="F:heme binding"/>
    <property type="evidence" value="ECO:0007669"/>
    <property type="project" value="InterPro"/>
</dbReference>
<dbReference type="PRINTS" id="PR00463">
    <property type="entry name" value="EP450I"/>
</dbReference>
<keyword evidence="2" id="KW-1185">Reference proteome</keyword>
<dbReference type="InterPro" id="IPR002401">
    <property type="entry name" value="Cyt_P450_E_grp-I"/>
</dbReference>
<accession>A0A803KQA1</accession>